<feature type="region of interest" description="Disordered" evidence="1">
    <location>
        <begin position="1"/>
        <end position="34"/>
    </location>
</feature>
<keyword evidence="3" id="KW-1185">Reference proteome</keyword>
<evidence type="ECO:0008006" key="4">
    <source>
        <dbReference type="Google" id="ProtNLM"/>
    </source>
</evidence>
<dbReference type="EMBL" id="CAUYUJ010017583">
    <property type="protein sequence ID" value="CAK0875996.1"/>
    <property type="molecule type" value="Genomic_DNA"/>
</dbReference>
<dbReference type="InterPro" id="IPR011009">
    <property type="entry name" value="Kinase-like_dom_sf"/>
</dbReference>
<evidence type="ECO:0000256" key="1">
    <source>
        <dbReference type="SAM" id="MobiDB-lite"/>
    </source>
</evidence>
<dbReference type="Gene3D" id="3.30.200.20">
    <property type="entry name" value="Phosphorylase Kinase, domain 1"/>
    <property type="match status" value="1"/>
</dbReference>
<gene>
    <name evidence="2" type="ORF">PCOR1329_LOCUS60524</name>
</gene>
<sequence length="189" mass="21000">DRFGKVTHLSSRQGTFADQAAGASAPSKDSRAGAPRRRIRLLNSFDDEYVIGKEVMASTHSYMEVRFATRKSDGAQAVVKLRFKPKCFRNREDEKSWRFNTEFLLNVPETLGVARLLDVIEDDKAFYVVMERVGGSDLYETLEQANLESLKDAPEDVGPIQGELLFSPVGQVRQGLPSLVSCLMDVPGA</sequence>
<reference evidence="2" key="1">
    <citation type="submission" date="2023-10" db="EMBL/GenBank/DDBJ databases">
        <authorList>
            <person name="Chen Y."/>
            <person name="Shah S."/>
            <person name="Dougan E. K."/>
            <person name="Thang M."/>
            <person name="Chan C."/>
        </authorList>
    </citation>
    <scope>NUCLEOTIDE SEQUENCE [LARGE SCALE GENOMIC DNA]</scope>
</reference>
<proteinExistence type="predicted"/>
<comment type="caution">
    <text evidence="2">The sequence shown here is derived from an EMBL/GenBank/DDBJ whole genome shotgun (WGS) entry which is preliminary data.</text>
</comment>
<dbReference type="SUPFAM" id="SSF56112">
    <property type="entry name" value="Protein kinase-like (PK-like)"/>
    <property type="match status" value="1"/>
</dbReference>
<evidence type="ECO:0000313" key="3">
    <source>
        <dbReference type="Proteomes" id="UP001189429"/>
    </source>
</evidence>
<dbReference type="Proteomes" id="UP001189429">
    <property type="component" value="Unassembled WGS sequence"/>
</dbReference>
<feature type="non-terminal residue" evidence="2">
    <location>
        <position position="1"/>
    </location>
</feature>
<evidence type="ECO:0000313" key="2">
    <source>
        <dbReference type="EMBL" id="CAK0875996.1"/>
    </source>
</evidence>
<accession>A0ABN9VRA6</accession>
<protein>
    <recommendedName>
        <fullName evidence="4">Protein kinase domain-containing protein</fullName>
    </recommendedName>
</protein>
<organism evidence="2 3">
    <name type="scientific">Prorocentrum cordatum</name>
    <dbReference type="NCBI Taxonomy" id="2364126"/>
    <lineage>
        <taxon>Eukaryota</taxon>
        <taxon>Sar</taxon>
        <taxon>Alveolata</taxon>
        <taxon>Dinophyceae</taxon>
        <taxon>Prorocentrales</taxon>
        <taxon>Prorocentraceae</taxon>
        <taxon>Prorocentrum</taxon>
    </lineage>
</organism>
<name>A0ABN9VRA6_9DINO</name>